<evidence type="ECO:0000259" key="1">
    <source>
        <dbReference type="Pfam" id="PF00078"/>
    </source>
</evidence>
<name>A0ABY6LYS1_9ARAC</name>
<reference evidence="2 3" key="1">
    <citation type="submission" date="2022-03" db="EMBL/GenBank/DDBJ databases">
        <title>A chromosomal length assembly of Cordylochernes scorpioides.</title>
        <authorList>
            <person name="Zeh D."/>
            <person name="Zeh J."/>
        </authorList>
    </citation>
    <scope>NUCLEOTIDE SEQUENCE [LARGE SCALE GENOMIC DNA]</scope>
    <source>
        <strain evidence="2">IN4F17</strain>
        <tissue evidence="2">Whole Body</tissue>
    </source>
</reference>
<dbReference type="InterPro" id="IPR053134">
    <property type="entry name" value="RNA-dir_DNA_polymerase"/>
</dbReference>
<evidence type="ECO:0000313" key="3">
    <source>
        <dbReference type="Proteomes" id="UP001235939"/>
    </source>
</evidence>
<keyword evidence="3" id="KW-1185">Reference proteome</keyword>
<organism evidence="2 3">
    <name type="scientific">Cordylochernes scorpioides</name>
    <dbReference type="NCBI Taxonomy" id="51811"/>
    <lineage>
        <taxon>Eukaryota</taxon>
        <taxon>Metazoa</taxon>
        <taxon>Ecdysozoa</taxon>
        <taxon>Arthropoda</taxon>
        <taxon>Chelicerata</taxon>
        <taxon>Arachnida</taxon>
        <taxon>Pseudoscorpiones</taxon>
        <taxon>Cheliferoidea</taxon>
        <taxon>Chernetidae</taxon>
        <taxon>Cordylochernes</taxon>
    </lineage>
</organism>
<proteinExistence type="predicted"/>
<dbReference type="Gene3D" id="3.10.10.10">
    <property type="entry name" value="HIV Type 1 Reverse Transcriptase, subunit A, domain 1"/>
    <property type="match status" value="1"/>
</dbReference>
<dbReference type="InterPro" id="IPR000477">
    <property type="entry name" value="RT_dom"/>
</dbReference>
<dbReference type="InterPro" id="IPR043128">
    <property type="entry name" value="Rev_trsase/Diguanyl_cyclase"/>
</dbReference>
<sequence length="287" mass="33290">MIIMHWLSNFQCLARYNKWNDSMCLANVIFYLTGTAKCWLENFEEILNSWEEFKINFCEIFGNKDTARKAENILRTRAQMSGENAESYVQEVLLLCKQSNPGISEGEMDISTVDQFVGFCRQFEALKRMRVAPPRFNRLPNVTTISTAEPENMEALIRRIRKASQENGPLLRAADKKPIVTLVRKKDCLLRFCVDYRRQNKITKKDVYPLPRIDDALDTLTGSRYFSTMDMRSGYWQIEVDDKDRKKTPFITPDGLHEFNLAGTAEDYVGHLVTNPPKPKKILPRVM</sequence>
<evidence type="ECO:0000313" key="2">
    <source>
        <dbReference type="EMBL" id="UYV84943.1"/>
    </source>
</evidence>
<dbReference type="InterPro" id="IPR043502">
    <property type="entry name" value="DNA/RNA_pol_sf"/>
</dbReference>
<dbReference type="CDD" id="cd01647">
    <property type="entry name" value="RT_LTR"/>
    <property type="match status" value="1"/>
</dbReference>
<dbReference type="SUPFAM" id="SSF56672">
    <property type="entry name" value="DNA/RNA polymerases"/>
    <property type="match status" value="1"/>
</dbReference>
<dbReference type="EMBL" id="CP092886">
    <property type="protein sequence ID" value="UYV84943.1"/>
    <property type="molecule type" value="Genomic_DNA"/>
</dbReference>
<dbReference type="PANTHER" id="PTHR24559:SF444">
    <property type="entry name" value="REVERSE TRANSCRIPTASE DOMAIN-CONTAINING PROTEIN"/>
    <property type="match status" value="1"/>
</dbReference>
<protein>
    <submittedName>
        <fullName evidence="2">K02A2.6-like</fullName>
    </submittedName>
</protein>
<dbReference type="Proteomes" id="UP001235939">
    <property type="component" value="Chromosome X"/>
</dbReference>
<accession>A0ABY6LYS1</accession>
<dbReference type="PANTHER" id="PTHR24559">
    <property type="entry name" value="TRANSPOSON TY3-I GAG-POL POLYPROTEIN"/>
    <property type="match status" value="1"/>
</dbReference>
<dbReference type="Pfam" id="PF00078">
    <property type="entry name" value="RVT_1"/>
    <property type="match status" value="1"/>
</dbReference>
<gene>
    <name evidence="2" type="ORF">LAZ67_X004066</name>
</gene>
<feature type="domain" description="Reverse transcriptase" evidence="1">
    <location>
        <begin position="184"/>
        <end position="254"/>
    </location>
</feature>
<dbReference type="Gene3D" id="3.30.70.270">
    <property type="match status" value="1"/>
</dbReference>